<dbReference type="RefSeq" id="WP_119316543.1">
    <property type="nucleotide sequence ID" value="NZ_QXDL01000264.1"/>
</dbReference>
<comment type="subcellular location">
    <subcellularLocation>
        <location evidence="1">Membrane</location>
    </subcellularLocation>
</comment>
<dbReference type="OrthoDB" id="28694at2"/>
<gene>
    <name evidence="9" type="primary">bamA</name>
    <name evidence="9" type="ORF">Mterra_03667</name>
</gene>
<name>A0A399E1F5_9DEIN</name>
<evidence type="ECO:0000256" key="1">
    <source>
        <dbReference type="ARBA" id="ARBA00004370"/>
    </source>
</evidence>
<evidence type="ECO:0000256" key="5">
    <source>
        <dbReference type="ARBA" id="ARBA00023237"/>
    </source>
</evidence>
<feature type="chain" id="PRO_5017430729" evidence="6">
    <location>
        <begin position="18"/>
        <end position="824"/>
    </location>
</feature>
<keyword evidence="10" id="KW-1185">Reference proteome</keyword>
<dbReference type="Gene3D" id="2.40.160.50">
    <property type="entry name" value="membrane protein fhac: a member of the omp85/tpsb transporter family"/>
    <property type="match status" value="1"/>
</dbReference>
<sequence length="824" mass="90142">MKRLGLFLLLLLGLALAAPIEDVEVRGGDTVLQALARIALPFGVGDEPGDLEAARKAVLDTGYFKDAKVRLEGNKLIVEVVPNPPVESVTVESKVFPQATLVRFLETQFAIGPEVTYNAKKAREAADGLAQAYRQQGFPFFPVINVKAEEGSKGVKLTFSVEENPELKKVEVGEAAYVPRDRLQAIFNTIPQDGRFDVQRYMEAVNQANQLYNAAGYRGSGVDTEQTQLQDGTLKVALRELKVAEIRAEGLEAGDLGLKAGDPFNYDKLLDSVNALSRRLERNIEPQLELTPAGVRITLKQGAERYGPITEVRVEGNTAFPKERLLERVRLKPGDIYNPALAQEDFGRILSLYREAGYEIVAQPQIRFQDGVYTQTIQEIRIEGYEINAGENPRTQRETILRYLPQPGTLYSVAALRSGLTSIVRSGILAEPPQVNLKQGSAPDKVIVTLGLKEARTLQLLPTLGWSSIEGWSGSLRVADTNLWGLLHNGSLELSFGQNDAGDPISFSISYQIPWLYADFADFKEVSTSVGVSLYTVPSPNNPLLDANDNKTGWEFTERKTGFRVGISRPLSKDLPNLRLGLGLRYEYVVPKLETGNAPKPCSDPDAPDNCTDLSEDEARALMEKPYGTFRLEGNASYGQVNNPRFPTQGFSTDLQTAFGITTTQGESAKTFVPFSITGKTYFGLDGAGRQAIALRLSTGVVLGNPPESQRFFLGGAVDDLSTLRGYDPRTLSGIYLLSGGVEYRYDFGLSPSGAGTNIYAVAFTDFGSAWGPSDPFGLKLGYGLGLVVELDVLGALLPPFRVEYGFSPENPGGKFYFRFGSWF</sequence>
<evidence type="ECO:0000256" key="2">
    <source>
        <dbReference type="ARBA" id="ARBA00022692"/>
    </source>
</evidence>
<dbReference type="Gene3D" id="3.10.20.310">
    <property type="entry name" value="membrane protein fhac"/>
    <property type="match status" value="3"/>
</dbReference>
<evidence type="ECO:0000256" key="3">
    <source>
        <dbReference type="ARBA" id="ARBA00022729"/>
    </source>
</evidence>
<dbReference type="EMBL" id="QXDL01000264">
    <property type="protein sequence ID" value="RIH78467.1"/>
    <property type="molecule type" value="Genomic_DNA"/>
</dbReference>
<proteinExistence type="predicted"/>
<evidence type="ECO:0000313" key="10">
    <source>
        <dbReference type="Proteomes" id="UP000265715"/>
    </source>
</evidence>
<keyword evidence="5" id="KW-0998">Cell outer membrane</keyword>
<dbReference type="InterPro" id="IPR000184">
    <property type="entry name" value="Bac_surfAg_D15"/>
</dbReference>
<protein>
    <submittedName>
        <fullName evidence="9">Outer membrane protein assembly factor BamA</fullName>
    </submittedName>
</protein>
<evidence type="ECO:0000313" key="9">
    <source>
        <dbReference type="EMBL" id="RIH78467.1"/>
    </source>
</evidence>
<accession>A0A399E1F5</accession>
<dbReference type="PANTHER" id="PTHR12815:SF47">
    <property type="entry name" value="TRANSLOCATION AND ASSEMBLY MODULE SUBUNIT TAMA"/>
    <property type="match status" value="1"/>
</dbReference>
<dbReference type="PANTHER" id="PTHR12815">
    <property type="entry name" value="SORTING AND ASSEMBLY MACHINERY SAMM50 PROTEIN FAMILY MEMBER"/>
    <property type="match status" value="1"/>
</dbReference>
<keyword evidence="2" id="KW-0812">Transmembrane</keyword>
<evidence type="ECO:0000256" key="4">
    <source>
        <dbReference type="ARBA" id="ARBA00023136"/>
    </source>
</evidence>
<dbReference type="InterPro" id="IPR010827">
    <property type="entry name" value="BamA/TamA_POTRA"/>
</dbReference>
<feature type="domain" description="POTRA" evidence="8">
    <location>
        <begin position="86"/>
        <end position="163"/>
    </location>
</feature>
<evidence type="ECO:0000256" key="6">
    <source>
        <dbReference type="SAM" id="SignalP"/>
    </source>
</evidence>
<keyword evidence="3 6" id="KW-0732">Signal</keyword>
<feature type="signal peptide" evidence="6">
    <location>
        <begin position="1"/>
        <end position="17"/>
    </location>
</feature>
<evidence type="ECO:0000259" key="8">
    <source>
        <dbReference type="Pfam" id="PF07244"/>
    </source>
</evidence>
<keyword evidence="4" id="KW-0472">Membrane</keyword>
<dbReference type="AlphaFoldDB" id="A0A399E1F5"/>
<dbReference type="Proteomes" id="UP000265715">
    <property type="component" value="Unassembled WGS sequence"/>
</dbReference>
<feature type="domain" description="POTRA" evidence="8">
    <location>
        <begin position="309"/>
        <end position="358"/>
    </location>
</feature>
<comment type="caution">
    <text evidence="9">The sequence shown here is derived from an EMBL/GenBank/DDBJ whole genome shotgun (WGS) entry which is preliminary data.</text>
</comment>
<evidence type="ECO:0000259" key="7">
    <source>
        <dbReference type="Pfam" id="PF01103"/>
    </source>
</evidence>
<reference evidence="9 10" key="1">
    <citation type="submission" date="2018-08" db="EMBL/GenBank/DDBJ databases">
        <title>Meiothermus terrae DSM 26712 genome sequencing project.</title>
        <authorList>
            <person name="Da Costa M.S."/>
            <person name="Albuquerque L."/>
            <person name="Raposo P."/>
            <person name="Froufe H.J.C."/>
            <person name="Barroso C.S."/>
            <person name="Egas C."/>
        </authorList>
    </citation>
    <scope>NUCLEOTIDE SEQUENCE [LARGE SCALE GENOMIC DNA]</scope>
    <source>
        <strain evidence="9 10">DSM 26712</strain>
    </source>
</reference>
<feature type="domain" description="Bacterial surface antigen (D15)" evidence="7">
    <location>
        <begin position="488"/>
        <end position="822"/>
    </location>
</feature>
<dbReference type="InterPro" id="IPR039910">
    <property type="entry name" value="D15-like"/>
</dbReference>
<dbReference type="Pfam" id="PF01103">
    <property type="entry name" value="Omp85"/>
    <property type="match status" value="1"/>
</dbReference>
<dbReference type="Pfam" id="PF07244">
    <property type="entry name" value="POTRA"/>
    <property type="match status" value="2"/>
</dbReference>
<organism evidence="9 10">
    <name type="scientific">Calidithermus terrae</name>
    <dbReference type="NCBI Taxonomy" id="1408545"/>
    <lineage>
        <taxon>Bacteria</taxon>
        <taxon>Thermotogati</taxon>
        <taxon>Deinococcota</taxon>
        <taxon>Deinococci</taxon>
        <taxon>Thermales</taxon>
        <taxon>Thermaceae</taxon>
        <taxon>Calidithermus</taxon>
    </lineage>
</organism>
<dbReference type="GO" id="GO:0019867">
    <property type="term" value="C:outer membrane"/>
    <property type="evidence" value="ECO:0007669"/>
    <property type="project" value="InterPro"/>
</dbReference>